<keyword evidence="3" id="KW-1185">Reference proteome</keyword>
<protein>
    <submittedName>
        <fullName evidence="2">VOC family protein</fullName>
    </submittedName>
</protein>
<dbReference type="Pfam" id="PF06983">
    <property type="entry name" value="3-dmu-9_3-mt"/>
    <property type="match status" value="1"/>
</dbReference>
<evidence type="ECO:0000313" key="3">
    <source>
        <dbReference type="Proteomes" id="UP001319200"/>
    </source>
</evidence>
<dbReference type="PANTHER" id="PTHR33990:SF1">
    <property type="entry name" value="PROTEIN YJDN"/>
    <property type="match status" value="1"/>
</dbReference>
<name>A0AAP2GLH2_9BACT</name>
<gene>
    <name evidence="2" type="ORF">KK083_24740</name>
</gene>
<dbReference type="SUPFAM" id="SSF54593">
    <property type="entry name" value="Glyoxalase/Bleomycin resistance protein/Dihydroxybiphenyl dioxygenase"/>
    <property type="match status" value="1"/>
</dbReference>
<organism evidence="2 3">
    <name type="scientific">Chryseosolibacter histidini</name>
    <dbReference type="NCBI Taxonomy" id="2782349"/>
    <lineage>
        <taxon>Bacteria</taxon>
        <taxon>Pseudomonadati</taxon>
        <taxon>Bacteroidota</taxon>
        <taxon>Cytophagia</taxon>
        <taxon>Cytophagales</taxon>
        <taxon>Chryseotaleaceae</taxon>
        <taxon>Chryseosolibacter</taxon>
    </lineage>
</organism>
<sequence>MTKINTYLTFNGNCREAMAFYRGCFGGTLTFQTVGELPGADQLPGPMKRFIVQATLVNDQLILIGSDMVSEQGLTTGNAISLMLRCSNEDELKAYYAKLLPGGTEIHTPENTYWGALFGVLQDRYGHQWLLSC</sequence>
<dbReference type="Gene3D" id="3.10.180.10">
    <property type="entry name" value="2,3-Dihydroxybiphenyl 1,2-Dioxygenase, domain 1"/>
    <property type="match status" value="1"/>
</dbReference>
<dbReference type="RefSeq" id="WP_254168497.1">
    <property type="nucleotide sequence ID" value="NZ_JAHESF010000035.1"/>
</dbReference>
<evidence type="ECO:0000259" key="1">
    <source>
        <dbReference type="Pfam" id="PF06983"/>
    </source>
</evidence>
<dbReference type="AlphaFoldDB" id="A0AAP2GLH2"/>
<dbReference type="CDD" id="cd06588">
    <property type="entry name" value="PhnB_like"/>
    <property type="match status" value="1"/>
</dbReference>
<dbReference type="InterPro" id="IPR028973">
    <property type="entry name" value="PhnB-like"/>
</dbReference>
<feature type="domain" description="PhnB-like" evidence="1">
    <location>
        <begin position="3"/>
        <end position="130"/>
    </location>
</feature>
<evidence type="ECO:0000313" key="2">
    <source>
        <dbReference type="EMBL" id="MBT1700119.1"/>
    </source>
</evidence>
<dbReference type="PANTHER" id="PTHR33990">
    <property type="entry name" value="PROTEIN YJDN-RELATED"/>
    <property type="match status" value="1"/>
</dbReference>
<dbReference type="InterPro" id="IPR029068">
    <property type="entry name" value="Glyas_Bleomycin-R_OHBP_Dase"/>
</dbReference>
<reference evidence="2 3" key="1">
    <citation type="submission" date="2021-05" db="EMBL/GenBank/DDBJ databases">
        <title>A Polyphasic approach of four new species of the genus Ohtaekwangia: Ohtaekwangia histidinii sp. nov., Ohtaekwangia cretensis sp. nov., Ohtaekwangia indiensis sp. nov., Ohtaekwangia reichenbachii sp. nov. from diverse environment.</title>
        <authorList>
            <person name="Octaviana S."/>
        </authorList>
    </citation>
    <scope>NUCLEOTIDE SEQUENCE [LARGE SCALE GENOMIC DNA]</scope>
    <source>
        <strain evidence="2 3">PWU4</strain>
    </source>
</reference>
<dbReference type="EMBL" id="JAHESF010000035">
    <property type="protein sequence ID" value="MBT1700119.1"/>
    <property type="molecule type" value="Genomic_DNA"/>
</dbReference>
<proteinExistence type="predicted"/>
<accession>A0AAP2GLH2</accession>
<dbReference type="Proteomes" id="UP001319200">
    <property type="component" value="Unassembled WGS sequence"/>
</dbReference>
<comment type="caution">
    <text evidence="2">The sequence shown here is derived from an EMBL/GenBank/DDBJ whole genome shotgun (WGS) entry which is preliminary data.</text>
</comment>